<sequence length="49" mass="5310">MTETYRIPVTVVLSVGTAACMVHCVQTDVSCPVVARLVPMAPYHKGIQH</sequence>
<dbReference type="AlphaFoldDB" id="A0A392P1B0"/>
<accession>A0A392P1B0</accession>
<dbReference type="PROSITE" id="PS51257">
    <property type="entry name" value="PROKAR_LIPOPROTEIN"/>
    <property type="match status" value="1"/>
</dbReference>
<keyword evidence="2" id="KW-1185">Reference proteome</keyword>
<feature type="non-terminal residue" evidence="1">
    <location>
        <position position="49"/>
    </location>
</feature>
<evidence type="ECO:0000313" key="1">
    <source>
        <dbReference type="EMBL" id="MCI05833.1"/>
    </source>
</evidence>
<dbReference type="EMBL" id="LXQA010059895">
    <property type="protein sequence ID" value="MCI05833.1"/>
    <property type="molecule type" value="Genomic_DNA"/>
</dbReference>
<reference evidence="1 2" key="1">
    <citation type="journal article" date="2018" name="Front. Plant Sci.">
        <title>Red Clover (Trifolium pratense) and Zigzag Clover (T. medium) - A Picture of Genomic Similarities and Differences.</title>
        <authorList>
            <person name="Dluhosova J."/>
            <person name="Istvanek J."/>
            <person name="Nedelnik J."/>
            <person name="Repkova J."/>
        </authorList>
    </citation>
    <scope>NUCLEOTIDE SEQUENCE [LARGE SCALE GENOMIC DNA]</scope>
    <source>
        <strain evidence="2">cv. 10/8</strain>
        <tissue evidence="1">Leaf</tissue>
    </source>
</reference>
<name>A0A392P1B0_9FABA</name>
<protein>
    <submittedName>
        <fullName evidence="1">Uncharacterized protein</fullName>
    </submittedName>
</protein>
<evidence type="ECO:0000313" key="2">
    <source>
        <dbReference type="Proteomes" id="UP000265520"/>
    </source>
</evidence>
<dbReference type="Proteomes" id="UP000265520">
    <property type="component" value="Unassembled WGS sequence"/>
</dbReference>
<comment type="caution">
    <text evidence="1">The sequence shown here is derived from an EMBL/GenBank/DDBJ whole genome shotgun (WGS) entry which is preliminary data.</text>
</comment>
<proteinExistence type="predicted"/>
<gene>
    <name evidence="1" type="ORF">A2U01_0026886</name>
</gene>
<organism evidence="1 2">
    <name type="scientific">Trifolium medium</name>
    <dbReference type="NCBI Taxonomy" id="97028"/>
    <lineage>
        <taxon>Eukaryota</taxon>
        <taxon>Viridiplantae</taxon>
        <taxon>Streptophyta</taxon>
        <taxon>Embryophyta</taxon>
        <taxon>Tracheophyta</taxon>
        <taxon>Spermatophyta</taxon>
        <taxon>Magnoliopsida</taxon>
        <taxon>eudicotyledons</taxon>
        <taxon>Gunneridae</taxon>
        <taxon>Pentapetalae</taxon>
        <taxon>rosids</taxon>
        <taxon>fabids</taxon>
        <taxon>Fabales</taxon>
        <taxon>Fabaceae</taxon>
        <taxon>Papilionoideae</taxon>
        <taxon>50 kb inversion clade</taxon>
        <taxon>NPAAA clade</taxon>
        <taxon>Hologalegina</taxon>
        <taxon>IRL clade</taxon>
        <taxon>Trifolieae</taxon>
        <taxon>Trifolium</taxon>
    </lineage>
</organism>